<reference evidence="3" key="1">
    <citation type="submission" date="2016-11" db="UniProtKB">
        <authorList>
            <consortium name="WormBaseParasite"/>
        </authorList>
    </citation>
    <scope>IDENTIFICATION</scope>
</reference>
<dbReference type="Proteomes" id="UP000095282">
    <property type="component" value="Unplaced"/>
</dbReference>
<protein>
    <submittedName>
        <fullName evidence="3">F-box domain-containing protein</fullName>
    </submittedName>
</protein>
<dbReference type="AlphaFoldDB" id="A0A1I7UI91"/>
<dbReference type="InterPro" id="IPR001810">
    <property type="entry name" value="F-box_dom"/>
</dbReference>
<dbReference type="InterPro" id="IPR041426">
    <property type="entry name" value="Mos1_HTH"/>
</dbReference>
<evidence type="ECO:0000313" key="2">
    <source>
        <dbReference type="Proteomes" id="UP000095282"/>
    </source>
</evidence>
<dbReference type="Pfam" id="PF00646">
    <property type="entry name" value="F-box"/>
    <property type="match status" value="1"/>
</dbReference>
<name>A0A1I7UI91_9PELO</name>
<sequence length="308" mass="36537">MSKFIANHPSAIEVWLFYKRKEGKGGLYEKLCKVIGENGIFEEEFNKLFDKMTMEDEESKRKEIRQFVVNNQANLRICILSDVIEKKSIIESFLSITKMIGTHDITEMMESNVIDYQDFEFWFNRFSSGNWNLDQKSFFELPLLIVSNIVEKSDFRSQMRLRKVSHGLRNIVDQVKPSIDKLIYEFDYDDSQSSAYFGYCTSDEKENGFRYTGKNYLERVFKDMMIHLNNRRLRLKCFEWANYLTSDVATKFIKRWNSLNHKIEIVSLDVYFDVPLMIDLLKAVKPGTLEHFVFPWDLEQPILKGYLN</sequence>
<evidence type="ECO:0000259" key="1">
    <source>
        <dbReference type="SMART" id="SM00256"/>
    </source>
</evidence>
<organism evidence="2 3">
    <name type="scientific">Caenorhabditis tropicalis</name>
    <dbReference type="NCBI Taxonomy" id="1561998"/>
    <lineage>
        <taxon>Eukaryota</taxon>
        <taxon>Metazoa</taxon>
        <taxon>Ecdysozoa</taxon>
        <taxon>Nematoda</taxon>
        <taxon>Chromadorea</taxon>
        <taxon>Rhabditida</taxon>
        <taxon>Rhabditina</taxon>
        <taxon>Rhabditomorpha</taxon>
        <taxon>Rhabditoidea</taxon>
        <taxon>Rhabditidae</taxon>
        <taxon>Peloderinae</taxon>
        <taxon>Caenorhabditis</taxon>
    </lineage>
</organism>
<dbReference type="Pfam" id="PF17906">
    <property type="entry name" value="HTH_48"/>
    <property type="match status" value="1"/>
</dbReference>
<evidence type="ECO:0000313" key="3">
    <source>
        <dbReference type="WBParaSite" id="Csp11.Scaffold629.g9595.t1"/>
    </source>
</evidence>
<dbReference type="SMART" id="SM00256">
    <property type="entry name" value="FBOX"/>
    <property type="match status" value="1"/>
</dbReference>
<dbReference type="WBParaSite" id="Csp11.Scaffold629.g9595.t1">
    <property type="protein sequence ID" value="Csp11.Scaffold629.g9595.t1"/>
    <property type="gene ID" value="Csp11.Scaffold629.g9595"/>
</dbReference>
<accession>A0A1I7UI91</accession>
<proteinExistence type="predicted"/>
<feature type="domain" description="F-box" evidence="1">
    <location>
        <begin position="141"/>
        <end position="181"/>
    </location>
</feature>
<keyword evidence="2" id="KW-1185">Reference proteome</keyword>
<dbReference type="CDD" id="cd22150">
    <property type="entry name" value="F-box_CeFBXA-like"/>
    <property type="match status" value="1"/>
</dbReference>